<protein>
    <submittedName>
        <fullName evidence="2 3">Uncharacterized protein LOC111295858</fullName>
    </submittedName>
</protein>
<organism evidence="1 5">
    <name type="scientific">Durio zibethinus</name>
    <name type="common">Durian</name>
    <dbReference type="NCBI Taxonomy" id="66656"/>
    <lineage>
        <taxon>Eukaryota</taxon>
        <taxon>Viridiplantae</taxon>
        <taxon>Streptophyta</taxon>
        <taxon>Embryophyta</taxon>
        <taxon>Tracheophyta</taxon>
        <taxon>Spermatophyta</taxon>
        <taxon>Magnoliopsida</taxon>
        <taxon>eudicotyledons</taxon>
        <taxon>Gunneridae</taxon>
        <taxon>Pentapetalae</taxon>
        <taxon>rosids</taxon>
        <taxon>malvids</taxon>
        <taxon>Malvales</taxon>
        <taxon>Malvaceae</taxon>
        <taxon>Helicteroideae</taxon>
        <taxon>Durio</taxon>
    </lineage>
</organism>
<evidence type="ECO:0000313" key="3">
    <source>
        <dbReference type="RefSeq" id="XP_022745369.1"/>
    </source>
</evidence>
<dbReference type="Proteomes" id="UP000515121">
    <property type="component" value="Unplaced"/>
</dbReference>
<dbReference type="RefSeq" id="XP_022745369.1">
    <property type="nucleotide sequence ID" value="XM_022889634.1"/>
</dbReference>
<dbReference type="RefSeq" id="XP_022745394.1">
    <property type="nucleotide sequence ID" value="XM_022889659.1"/>
</dbReference>
<keyword evidence="1" id="KW-1185">Reference proteome</keyword>
<name>A0A6P5YZ79_DURZI</name>
<sequence>MSELETLTQKDSFKSEDFNCKMSDVESRQRKFKRRNSLEKFNSNTEKLVEMILKRRKCLQEDELSSLATMVATCGLNAALAEVENSKLHNSCFIADHPSASALNFSRRTSSIRTGTVRKINQTGQFDLELPSLDKVLAHDQA</sequence>
<reference evidence="2 3" key="1">
    <citation type="submission" date="2025-04" db="UniProtKB">
        <authorList>
            <consortium name="RefSeq"/>
        </authorList>
    </citation>
    <scope>IDENTIFICATION</scope>
    <source>
        <tissue evidence="2 3">Fruit stalk</tissue>
    </source>
</reference>
<evidence type="ECO:0000313" key="4">
    <source>
        <dbReference type="RefSeq" id="XP_022745379.1"/>
    </source>
</evidence>
<dbReference type="GeneID" id="111295858"/>
<dbReference type="PANTHER" id="PTHR36325:SF1">
    <property type="entry name" value="MYOSIN-2 HEAVY CHAIN-LIKE PROTEIN"/>
    <property type="match status" value="1"/>
</dbReference>
<dbReference type="RefSeq" id="XP_022745386.1">
    <property type="nucleotide sequence ID" value="XM_022889651.1"/>
</dbReference>
<dbReference type="KEGG" id="dzi:111295858"/>
<proteinExistence type="predicted"/>
<dbReference type="RefSeq" id="XP_022745364.1">
    <property type="nucleotide sequence ID" value="XM_022889629.1"/>
</dbReference>
<accession>A0A6P5YZ79</accession>
<evidence type="ECO:0000313" key="1">
    <source>
        <dbReference type="Proteomes" id="UP000515121"/>
    </source>
</evidence>
<evidence type="ECO:0000313" key="6">
    <source>
        <dbReference type="RefSeq" id="XP_022745394.1"/>
    </source>
</evidence>
<dbReference type="OrthoDB" id="2019579at2759"/>
<evidence type="ECO:0000313" key="5">
    <source>
        <dbReference type="RefSeq" id="XP_022745386.1"/>
    </source>
</evidence>
<evidence type="ECO:0000313" key="7">
    <source>
        <dbReference type="RefSeq" id="XP_022745405.1"/>
    </source>
</evidence>
<gene>
    <name evidence="2 3 4 5 6 7" type="primary">LOC111295858</name>
</gene>
<evidence type="ECO:0000313" key="2">
    <source>
        <dbReference type="RefSeq" id="XP_022745364.1"/>
    </source>
</evidence>
<dbReference type="AlphaFoldDB" id="A0A6P5YZ79"/>
<dbReference type="RefSeq" id="XP_022745379.1">
    <property type="nucleotide sequence ID" value="XM_022889644.1"/>
</dbReference>
<dbReference type="PANTHER" id="PTHR36325">
    <property type="entry name" value="MYOSIN-2 HEAVY CHAIN-LIKE PROTEIN"/>
    <property type="match status" value="1"/>
</dbReference>
<dbReference type="RefSeq" id="XP_022745405.1">
    <property type="nucleotide sequence ID" value="XM_022889670.1"/>
</dbReference>